<evidence type="ECO:0000256" key="1">
    <source>
        <dbReference type="SAM" id="SignalP"/>
    </source>
</evidence>
<organism evidence="2 3">
    <name type="scientific">Hypsibius exemplaris</name>
    <name type="common">Freshwater tardigrade</name>
    <dbReference type="NCBI Taxonomy" id="2072580"/>
    <lineage>
        <taxon>Eukaryota</taxon>
        <taxon>Metazoa</taxon>
        <taxon>Ecdysozoa</taxon>
        <taxon>Tardigrada</taxon>
        <taxon>Eutardigrada</taxon>
        <taxon>Parachela</taxon>
        <taxon>Hypsibioidea</taxon>
        <taxon>Hypsibiidae</taxon>
        <taxon>Hypsibius</taxon>
    </lineage>
</organism>
<reference evidence="3" key="1">
    <citation type="submission" date="2017-01" db="EMBL/GenBank/DDBJ databases">
        <title>Comparative genomics of anhydrobiosis in the tardigrade Hypsibius dujardini.</title>
        <authorList>
            <person name="Yoshida Y."/>
            <person name="Koutsovoulos G."/>
            <person name="Laetsch D."/>
            <person name="Stevens L."/>
            <person name="Kumar S."/>
            <person name="Horikawa D."/>
            <person name="Ishino K."/>
            <person name="Komine S."/>
            <person name="Tomita M."/>
            <person name="Blaxter M."/>
            <person name="Arakawa K."/>
        </authorList>
    </citation>
    <scope>NUCLEOTIDE SEQUENCE [LARGE SCALE GENOMIC DNA]</scope>
    <source>
        <strain evidence="3">Z151</strain>
    </source>
</reference>
<dbReference type="EMBL" id="MTYJ01000185">
    <property type="protein sequence ID" value="OWA50206.1"/>
    <property type="molecule type" value="Genomic_DNA"/>
</dbReference>
<gene>
    <name evidence="2" type="ORF">BV898_14731</name>
</gene>
<sequence>MREFVGFLFFIYGIRWIACHSLPDLLDCVESVQGHNRIRRNSDSVEDAAAKLQSLSATRLLNRRFSKRADFNPIQMTVRESDYSVVGKEIRRLQPLGASRALRYSLRTENPWVELRPENGAVIVKKAFDYEGLDATKAIDFFVLINDTQTGGKNSGSTPIPIGSGMELVEFHWEWNGVGGTPLEVEWSWWSSIGSGMELVELYWE</sequence>
<proteinExistence type="predicted"/>
<protein>
    <submittedName>
        <fullName evidence="2">Uncharacterized protein</fullName>
    </submittedName>
</protein>
<evidence type="ECO:0000313" key="2">
    <source>
        <dbReference type="EMBL" id="OWA50206.1"/>
    </source>
</evidence>
<dbReference type="Gene3D" id="2.60.40.60">
    <property type="entry name" value="Cadherins"/>
    <property type="match status" value="1"/>
</dbReference>
<feature type="signal peptide" evidence="1">
    <location>
        <begin position="1"/>
        <end position="19"/>
    </location>
</feature>
<feature type="chain" id="PRO_5040969103" evidence="1">
    <location>
        <begin position="20"/>
        <end position="205"/>
    </location>
</feature>
<evidence type="ECO:0000313" key="3">
    <source>
        <dbReference type="Proteomes" id="UP000192578"/>
    </source>
</evidence>
<dbReference type="Proteomes" id="UP000192578">
    <property type="component" value="Unassembled WGS sequence"/>
</dbReference>
<dbReference type="OrthoDB" id="6252479at2759"/>
<keyword evidence="3" id="KW-1185">Reference proteome</keyword>
<comment type="caution">
    <text evidence="2">The sequence shown here is derived from an EMBL/GenBank/DDBJ whole genome shotgun (WGS) entry which is preliminary data.</text>
</comment>
<dbReference type="AlphaFoldDB" id="A0A9X6NCG9"/>
<keyword evidence="1" id="KW-0732">Signal</keyword>
<name>A0A9X6NCG9_HYPEX</name>
<accession>A0A9X6NCG9</accession>